<dbReference type="SUPFAM" id="SSF46785">
    <property type="entry name" value="Winged helix' DNA-binding domain"/>
    <property type="match status" value="1"/>
</dbReference>
<dbReference type="InterPro" id="IPR015421">
    <property type="entry name" value="PyrdxlP-dep_Trfase_major"/>
</dbReference>
<keyword evidence="5" id="KW-0805">Transcription regulation</keyword>
<keyword evidence="7" id="KW-0804">Transcription</keyword>
<protein>
    <submittedName>
        <fullName evidence="9">Aminotransferase class-V family protein</fullName>
    </submittedName>
</protein>
<dbReference type="SUPFAM" id="SSF53383">
    <property type="entry name" value="PLP-dependent transferases"/>
    <property type="match status" value="1"/>
</dbReference>
<dbReference type="Pfam" id="PF00155">
    <property type="entry name" value="Aminotran_1_2"/>
    <property type="match status" value="1"/>
</dbReference>
<dbReference type="PANTHER" id="PTHR46577:SF2">
    <property type="entry name" value="TRANSCRIPTIONAL REGULATORY PROTEIN"/>
    <property type="match status" value="1"/>
</dbReference>
<evidence type="ECO:0000256" key="7">
    <source>
        <dbReference type="ARBA" id="ARBA00023163"/>
    </source>
</evidence>
<dbReference type="PROSITE" id="PS50949">
    <property type="entry name" value="HTH_GNTR"/>
    <property type="match status" value="1"/>
</dbReference>
<evidence type="ECO:0000256" key="6">
    <source>
        <dbReference type="ARBA" id="ARBA00023125"/>
    </source>
</evidence>
<evidence type="ECO:0000259" key="8">
    <source>
        <dbReference type="PROSITE" id="PS50949"/>
    </source>
</evidence>
<dbReference type="CDD" id="cd07377">
    <property type="entry name" value="WHTH_GntR"/>
    <property type="match status" value="1"/>
</dbReference>
<dbReference type="CDD" id="cd00609">
    <property type="entry name" value="AAT_like"/>
    <property type="match status" value="1"/>
</dbReference>
<dbReference type="GO" id="GO:0003677">
    <property type="term" value="F:DNA binding"/>
    <property type="evidence" value="ECO:0007669"/>
    <property type="project" value="UniProtKB-KW"/>
</dbReference>
<dbReference type="Gene3D" id="3.40.640.10">
    <property type="entry name" value="Type I PLP-dependent aspartate aminotransferase-like (Major domain)"/>
    <property type="match status" value="1"/>
</dbReference>
<dbReference type="InterPro" id="IPR036390">
    <property type="entry name" value="WH_DNA-bd_sf"/>
</dbReference>
<keyword evidence="4" id="KW-0663">Pyridoxal phosphate</keyword>
<dbReference type="InterPro" id="IPR015424">
    <property type="entry name" value="PyrdxlP-dep_Trfase"/>
</dbReference>
<dbReference type="InterPro" id="IPR015422">
    <property type="entry name" value="PyrdxlP-dep_Trfase_small"/>
</dbReference>
<gene>
    <name evidence="9" type="ORF">OI25_6364</name>
</gene>
<dbReference type="GeneID" id="66520135"/>
<dbReference type="Proteomes" id="UP000032614">
    <property type="component" value="Chromosome 2"/>
</dbReference>
<dbReference type="InterPro" id="IPR004839">
    <property type="entry name" value="Aminotransferase_I/II_large"/>
</dbReference>
<reference evidence="9 10" key="1">
    <citation type="journal article" date="2015" name="Genome Announc.">
        <title>Complete genome sequences for 59 burkholderia isolates, both pathogenic and near neighbor.</title>
        <authorList>
            <person name="Johnson S.L."/>
            <person name="Bishop-Lilly K.A."/>
            <person name="Ladner J.T."/>
            <person name="Daligault H.E."/>
            <person name="Davenport K.W."/>
            <person name="Jaissle J."/>
            <person name="Frey K.G."/>
            <person name="Koroleva G.I."/>
            <person name="Bruce D.C."/>
            <person name="Coyne S.R."/>
            <person name="Broomall S.M."/>
            <person name="Li P.E."/>
            <person name="Teshima H."/>
            <person name="Gibbons H.S."/>
            <person name="Palacios G.F."/>
            <person name="Rosenzweig C.N."/>
            <person name="Redden C.L."/>
            <person name="Xu Y."/>
            <person name="Minogue T.D."/>
            <person name="Chain P.S."/>
        </authorList>
    </citation>
    <scope>NUCLEOTIDE SEQUENCE [LARGE SCALE GENOMIC DNA]</scope>
    <source>
        <strain evidence="9 10">ATCC BAA-463</strain>
    </source>
</reference>
<evidence type="ECO:0000256" key="2">
    <source>
        <dbReference type="ARBA" id="ARBA00022576"/>
    </source>
</evidence>
<keyword evidence="3" id="KW-0808">Transferase</keyword>
<dbReference type="GO" id="GO:0030170">
    <property type="term" value="F:pyridoxal phosphate binding"/>
    <property type="evidence" value="ECO:0007669"/>
    <property type="project" value="InterPro"/>
</dbReference>
<evidence type="ECO:0000256" key="1">
    <source>
        <dbReference type="ARBA" id="ARBA00005384"/>
    </source>
</evidence>
<dbReference type="EMBL" id="CP010027">
    <property type="protein sequence ID" value="AJZ63333.1"/>
    <property type="molecule type" value="Genomic_DNA"/>
</dbReference>
<proteinExistence type="inferred from homology"/>
<dbReference type="AlphaFoldDB" id="A0AAU8T9V1"/>
<dbReference type="GO" id="GO:0003700">
    <property type="term" value="F:DNA-binding transcription factor activity"/>
    <property type="evidence" value="ECO:0007669"/>
    <property type="project" value="InterPro"/>
</dbReference>
<evidence type="ECO:0000256" key="3">
    <source>
        <dbReference type="ARBA" id="ARBA00022679"/>
    </source>
</evidence>
<dbReference type="InterPro" id="IPR051446">
    <property type="entry name" value="HTH_trans_reg/aminotransferase"/>
</dbReference>
<dbReference type="SMART" id="SM00345">
    <property type="entry name" value="HTH_GNTR"/>
    <property type="match status" value="1"/>
</dbReference>
<organism evidence="9 10">
    <name type="scientific">Paraburkholderia fungorum</name>
    <dbReference type="NCBI Taxonomy" id="134537"/>
    <lineage>
        <taxon>Bacteria</taxon>
        <taxon>Pseudomonadati</taxon>
        <taxon>Pseudomonadota</taxon>
        <taxon>Betaproteobacteria</taxon>
        <taxon>Burkholderiales</taxon>
        <taxon>Burkholderiaceae</taxon>
        <taxon>Paraburkholderia</taxon>
    </lineage>
</organism>
<dbReference type="InterPro" id="IPR036388">
    <property type="entry name" value="WH-like_DNA-bd_sf"/>
</dbReference>
<keyword evidence="6" id="KW-0238">DNA-binding</keyword>
<evidence type="ECO:0000256" key="5">
    <source>
        <dbReference type="ARBA" id="ARBA00023015"/>
    </source>
</evidence>
<keyword evidence="2 9" id="KW-0032">Aminotransferase</keyword>
<dbReference type="Pfam" id="PF00392">
    <property type="entry name" value="GntR"/>
    <property type="match status" value="1"/>
</dbReference>
<sequence length="483" mass="52837">MKRYERLADQLSELIKRGDLPPGARIPSVRAACKAWDVSPATVFRAYYLLESQGLIRARPRSGYFVSSGSMEIPKASPATPPGANSKTVNVSHLVFEVLKTIRQADTVPLGSAFLSPALFPMARVGKSCATVNRSMHPACMVDGLPPGHEGLRQQISLRYLMAGMTVPVDEIIITSGALDALTLSAQLLAAPGDVIVIEKPTFYAALQAIERLRLNVVEIPVDPVEGHDLDALAQALQHHPVRACWFMTSFHNPTGVTLDDSRKRALVDLLARHEVPLIEDDVYNELHFGPQPVRPAKFFDRKGLVIHCGSFSKCLAPGYRIGWAAAGRFAAGLERAKWMTTLSASMPAQRAIADYLEHGGYERFLHKLRRELALQQSQMLDAINRYFPADTMATRSAGGYFTWVALPDRVDAIQLFRTALDSGISIAPGPIFSADGGFRHHVRLNYGYPWSARFDKALATLGALCADESRCGAWLAGPVQPA</sequence>
<evidence type="ECO:0000313" key="9">
    <source>
        <dbReference type="EMBL" id="AJZ63333.1"/>
    </source>
</evidence>
<dbReference type="FunFam" id="3.40.640.10:FF:000023">
    <property type="entry name" value="Transcriptional regulator, GntR family"/>
    <property type="match status" value="1"/>
</dbReference>
<dbReference type="InterPro" id="IPR006594">
    <property type="entry name" value="LisH"/>
</dbReference>
<dbReference type="Gene3D" id="1.10.10.10">
    <property type="entry name" value="Winged helix-like DNA-binding domain superfamily/Winged helix DNA-binding domain"/>
    <property type="match status" value="1"/>
</dbReference>
<evidence type="ECO:0000256" key="4">
    <source>
        <dbReference type="ARBA" id="ARBA00022898"/>
    </source>
</evidence>
<dbReference type="KEGG" id="bfn:OI25_6364"/>
<dbReference type="PANTHER" id="PTHR46577">
    <property type="entry name" value="HTH-TYPE TRANSCRIPTIONAL REGULATORY PROTEIN GABR"/>
    <property type="match status" value="1"/>
</dbReference>
<name>A0AAU8T9V1_9BURK</name>
<feature type="domain" description="HTH gntR-type" evidence="8">
    <location>
        <begin position="1"/>
        <end position="69"/>
    </location>
</feature>
<dbReference type="GO" id="GO:0008483">
    <property type="term" value="F:transaminase activity"/>
    <property type="evidence" value="ECO:0007669"/>
    <property type="project" value="UniProtKB-KW"/>
</dbReference>
<dbReference type="PROSITE" id="PS50896">
    <property type="entry name" value="LISH"/>
    <property type="match status" value="1"/>
</dbReference>
<dbReference type="InterPro" id="IPR000524">
    <property type="entry name" value="Tscrpt_reg_HTH_GntR"/>
</dbReference>
<dbReference type="RefSeq" id="WP_030100067.1">
    <property type="nucleotide sequence ID" value="NZ_CP010027.1"/>
</dbReference>
<evidence type="ECO:0000313" key="10">
    <source>
        <dbReference type="Proteomes" id="UP000032614"/>
    </source>
</evidence>
<comment type="similarity">
    <text evidence="1">In the C-terminal section; belongs to the class-I pyridoxal-phosphate-dependent aminotransferase family.</text>
</comment>
<accession>A0AAU8T9V1</accession>
<dbReference type="Gene3D" id="3.90.1150.10">
    <property type="entry name" value="Aspartate Aminotransferase, domain 1"/>
    <property type="match status" value="1"/>
</dbReference>